<feature type="region of interest" description="Disordered" evidence="1">
    <location>
        <begin position="1"/>
        <end position="121"/>
    </location>
</feature>
<evidence type="ECO:0000256" key="1">
    <source>
        <dbReference type="SAM" id="MobiDB-lite"/>
    </source>
</evidence>
<protein>
    <submittedName>
        <fullName evidence="2">Uncharacterized protein</fullName>
    </submittedName>
</protein>
<dbReference type="Proteomes" id="UP001597520">
    <property type="component" value="Unassembled WGS sequence"/>
</dbReference>
<keyword evidence="3" id="KW-1185">Reference proteome</keyword>
<proteinExistence type="predicted"/>
<gene>
    <name evidence="2" type="ORF">ACFSUB_09185</name>
</gene>
<accession>A0ABW5T0V1</accession>
<evidence type="ECO:0000313" key="3">
    <source>
        <dbReference type="Proteomes" id="UP001597520"/>
    </source>
</evidence>
<dbReference type="RefSeq" id="WP_380712892.1">
    <property type="nucleotide sequence ID" value="NZ_JBHUML010000002.1"/>
</dbReference>
<organism evidence="2 3">
    <name type="scientific">Salibacterium lacus</name>
    <dbReference type="NCBI Taxonomy" id="1898109"/>
    <lineage>
        <taxon>Bacteria</taxon>
        <taxon>Bacillati</taxon>
        <taxon>Bacillota</taxon>
        <taxon>Bacilli</taxon>
        <taxon>Bacillales</taxon>
        <taxon>Bacillaceae</taxon>
    </lineage>
</organism>
<dbReference type="EMBL" id="JBHUML010000002">
    <property type="protein sequence ID" value="MFD2705642.1"/>
    <property type="molecule type" value="Genomic_DNA"/>
</dbReference>
<comment type="caution">
    <text evidence="2">The sequence shown here is derived from an EMBL/GenBank/DDBJ whole genome shotgun (WGS) entry which is preliminary data.</text>
</comment>
<evidence type="ECO:0000313" key="2">
    <source>
        <dbReference type="EMBL" id="MFD2705642.1"/>
    </source>
</evidence>
<sequence length="121" mass="13441">MSESMQKSGASIEKPRESIKKNRKWGKNNREKSGSIDKGAQAAPFPEAGQGFASMKRCLPESMQKSGASIKKLGASIKKNRKWGRINREKAESIDKSRASTEKHNRGPSLQPPYTKKLNLL</sequence>
<name>A0ABW5T0V1_9BACI</name>
<feature type="compositionally biased region" description="Basic and acidic residues" evidence="1">
    <location>
        <begin position="86"/>
        <end position="105"/>
    </location>
</feature>
<reference evidence="3" key="1">
    <citation type="journal article" date="2019" name="Int. J. Syst. Evol. Microbiol.">
        <title>The Global Catalogue of Microorganisms (GCM) 10K type strain sequencing project: providing services to taxonomists for standard genome sequencing and annotation.</title>
        <authorList>
            <consortium name="The Broad Institute Genomics Platform"/>
            <consortium name="The Broad Institute Genome Sequencing Center for Infectious Disease"/>
            <person name="Wu L."/>
            <person name="Ma J."/>
        </authorList>
    </citation>
    <scope>NUCLEOTIDE SEQUENCE [LARGE SCALE GENOMIC DNA]</scope>
    <source>
        <strain evidence="3">KCTC 33792</strain>
    </source>
</reference>